<feature type="region of interest" description="Disordered" evidence="1">
    <location>
        <begin position="1"/>
        <end position="30"/>
    </location>
</feature>
<feature type="transmembrane region" description="Helical" evidence="2">
    <location>
        <begin position="214"/>
        <end position="236"/>
    </location>
</feature>
<evidence type="ECO:0000313" key="4">
    <source>
        <dbReference type="Proteomes" id="UP001500542"/>
    </source>
</evidence>
<feature type="transmembrane region" description="Helical" evidence="2">
    <location>
        <begin position="242"/>
        <end position="261"/>
    </location>
</feature>
<dbReference type="RefSeq" id="WP_343970201.1">
    <property type="nucleotide sequence ID" value="NZ_BAAAHK010000007.1"/>
</dbReference>
<keyword evidence="2" id="KW-1133">Transmembrane helix</keyword>
<organism evidence="3 4">
    <name type="scientific">Kribbella koreensis</name>
    <dbReference type="NCBI Taxonomy" id="57909"/>
    <lineage>
        <taxon>Bacteria</taxon>
        <taxon>Bacillati</taxon>
        <taxon>Actinomycetota</taxon>
        <taxon>Actinomycetes</taxon>
        <taxon>Propionibacteriales</taxon>
        <taxon>Kribbellaceae</taxon>
        <taxon>Kribbella</taxon>
    </lineage>
</organism>
<protein>
    <submittedName>
        <fullName evidence="3">Uncharacterized protein</fullName>
    </submittedName>
</protein>
<keyword evidence="2" id="KW-0812">Transmembrane</keyword>
<evidence type="ECO:0000313" key="3">
    <source>
        <dbReference type="EMBL" id="GAA0941823.1"/>
    </source>
</evidence>
<reference evidence="4" key="1">
    <citation type="journal article" date="2019" name="Int. J. Syst. Evol. Microbiol.">
        <title>The Global Catalogue of Microorganisms (GCM) 10K type strain sequencing project: providing services to taxonomists for standard genome sequencing and annotation.</title>
        <authorList>
            <consortium name="The Broad Institute Genomics Platform"/>
            <consortium name="The Broad Institute Genome Sequencing Center for Infectious Disease"/>
            <person name="Wu L."/>
            <person name="Ma J."/>
        </authorList>
    </citation>
    <scope>NUCLEOTIDE SEQUENCE [LARGE SCALE GENOMIC DNA]</scope>
    <source>
        <strain evidence="4">JCM 10977</strain>
    </source>
</reference>
<keyword evidence="4" id="KW-1185">Reference proteome</keyword>
<comment type="caution">
    <text evidence="3">The sequence shown here is derived from an EMBL/GenBank/DDBJ whole genome shotgun (WGS) entry which is preliminary data.</text>
</comment>
<proteinExistence type="predicted"/>
<evidence type="ECO:0000256" key="2">
    <source>
        <dbReference type="SAM" id="Phobius"/>
    </source>
</evidence>
<dbReference type="EMBL" id="BAAAHK010000007">
    <property type="protein sequence ID" value="GAA0941823.1"/>
    <property type="molecule type" value="Genomic_DNA"/>
</dbReference>
<dbReference type="Proteomes" id="UP001500542">
    <property type="component" value="Unassembled WGS sequence"/>
</dbReference>
<gene>
    <name evidence="3" type="ORF">GCM10009554_33760</name>
</gene>
<feature type="transmembrane region" description="Helical" evidence="2">
    <location>
        <begin position="313"/>
        <end position="331"/>
    </location>
</feature>
<accession>A0ABP4AVL2</accession>
<feature type="transmembrane region" description="Helical" evidence="2">
    <location>
        <begin position="282"/>
        <end position="307"/>
    </location>
</feature>
<sequence>MNSLPPEPLPAPEAFQETAPPLTSVPTQAAGEQSAARYPDLYQAAINGPATFRHLVQAHQLAASTDQLAFDAGNWLIPALSQRFSEAHGGIEKEYYCSELVGGCLLAKDRAVYSILNSPPPELVDSEIACKVVAKEALYGLQGKGVVQQLEEATDHAYSGLTRVMVAADLVAGGGTPEEIAASIAAAKNEVAVVKARVEVLLQRQARLEYFQGVLGGIVPTFVLVILFGLAANAWWRDSLVPSALVAAIAMSALGATISVIQRMSKGSLVIDHSSSRWQRTMLGAFRPGVGAIFGSLAYFTLLAGALAGGATVSTPGSVAVFGLTGFAAGFSERFATDMLDQASKLIAK</sequence>
<keyword evidence="2" id="KW-0472">Membrane</keyword>
<feature type="compositionally biased region" description="Pro residues" evidence="1">
    <location>
        <begin position="1"/>
        <end position="11"/>
    </location>
</feature>
<evidence type="ECO:0000256" key="1">
    <source>
        <dbReference type="SAM" id="MobiDB-lite"/>
    </source>
</evidence>
<name>A0ABP4AVL2_9ACTN</name>